<organism evidence="1 2">
    <name type="scientific">Acidicapsa dinghuensis</name>
    <dbReference type="NCBI Taxonomy" id="2218256"/>
    <lineage>
        <taxon>Bacteria</taxon>
        <taxon>Pseudomonadati</taxon>
        <taxon>Acidobacteriota</taxon>
        <taxon>Terriglobia</taxon>
        <taxon>Terriglobales</taxon>
        <taxon>Acidobacteriaceae</taxon>
        <taxon>Acidicapsa</taxon>
    </lineage>
</organism>
<protein>
    <recommendedName>
        <fullName evidence="3">Tetratricopeptide repeat protein</fullName>
    </recommendedName>
</protein>
<reference evidence="2" key="1">
    <citation type="journal article" date="2019" name="Int. J. Syst. Evol. Microbiol.">
        <title>The Global Catalogue of Microorganisms (GCM) 10K type strain sequencing project: providing services to taxonomists for standard genome sequencing and annotation.</title>
        <authorList>
            <consortium name="The Broad Institute Genomics Platform"/>
            <consortium name="The Broad Institute Genome Sequencing Center for Infectious Disease"/>
            <person name="Wu L."/>
            <person name="Ma J."/>
        </authorList>
    </citation>
    <scope>NUCLEOTIDE SEQUENCE [LARGE SCALE GENOMIC DNA]</scope>
    <source>
        <strain evidence="2">JCM 4087</strain>
    </source>
</reference>
<dbReference type="Gene3D" id="1.25.40.10">
    <property type="entry name" value="Tetratricopeptide repeat domain"/>
    <property type="match status" value="1"/>
</dbReference>
<dbReference type="SUPFAM" id="SSF48452">
    <property type="entry name" value="TPR-like"/>
    <property type="match status" value="1"/>
</dbReference>
<evidence type="ECO:0008006" key="3">
    <source>
        <dbReference type="Google" id="ProtNLM"/>
    </source>
</evidence>
<dbReference type="RefSeq" id="WP_263342105.1">
    <property type="nucleotide sequence ID" value="NZ_JAGSYH010000009.1"/>
</dbReference>
<keyword evidence="2" id="KW-1185">Reference proteome</keyword>
<comment type="caution">
    <text evidence="1">The sequence shown here is derived from an EMBL/GenBank/DDBJ whole genome shotgun (WGS) entry which is preliminary data.</text>
</comment>
<dbReference type="InterPro" id="IPR011990">
    <property type="entry name" value="TPR-like_helical_dom_sf"/>
</dbReference>
<gene>
    <name evidence="1" type="ORF">ACFPT7_18845</name>
</gene>
<evidence type="ECO:0000313" key="2">
    <source>
        <dbReference type="Proteomes" id="UP001596091"/>
    </source>
</evidence>
<evidence type="ECO:0000313" key="1">
    <source>
        <dbReference type="EMBL" id="MFC5864371.1"/>
    </source>
</evidence>
<accession>A0ABW1EJA2</accession>
<proteinExistence type="predicted"/>
<sequence>MCRKAADIASEFSPDNRFIEKRSAFVYAATAIANSGDLNNAIPYAKKAVAVVSLGHDDNSGSSAAYSVLGELEALTGNFADGDHDLTTSEDYERKGIVWAETNAASLAPSYRGTLAKDLRFHAELLKHLNRPEDAQAKLDEANKLSPSVQ</sequence>
<dbReference type="EMBL" id="JBHSPH010000009">
    <property type="protein sequence ID" value="MFC5864371.1"/>
    <property type="molecule type" value="Genomic_DNA"/>
</dbReference>
<dbReference type="Proteomes" id="UP001596091">
    <property type="component" value="Unassembled WGS sequence"/>
</dbReference>
<name>A0ABW1EJA2_9BACT</name>